<dbReference type="InterPro" id="IPR017937">
    <property type="entry name" value="Thioredoxin_CS"/>
</dbReference>
<dbReference type="Gene3D" id="3.40.30.10">
    <property type="entry name" value="Glutaredoxin"/>
    <property type="match status" value="1"/>
</dbReference>
<dbReference type="PROSITE" id="PS00194">
    <property type="entry name" value="THIOREDOXIN_1"/>
    <property type="match status" value="1"/>
</dbReference>
<organism evidence="8 9">
    <name type="scientific">Cellvibrio polysaccharolyticus</name>
    <dbReference type="NCBI Taxonomy" id="2082724"/>
    <lineage>
        <taxon>Bacteria</taxon>
        <taxon>Pseudomonadati</taxon>
        <taxon>Pseudomonadota</taxon>
        <taxon>Gammaproteobacteria</taxon>
        <taxon>Cellvibrionales</taxon>
        <taxon>Cellvibrionaceae</taxon>
        <taxon>Cellvibrio</taxon>
    </lineage>
</organism>
<sequence>MQKIAEITLDNAQSLLIDESFNRLVVVDFWADWCAPCKALMPILEKLANEYQGAFLLAKVNADEQNMISGQFGVRSLPTVILIKDGQPIDGFAGAKSEVEVRELLQKYLPKAWEATLQEAEALISANDYQGALPLLRKVYEESSHMAGIACLLAQTLIELKRIDEAKALLDTIKFAERDALYEQVLAQLDLAQQAQKTPELAALEQAYAADPANLSLAYQLALQCHQESEHRQALSLLLDILKKERNFSEGGAKKSYMDILAALGKADPLAIEFQRKLFTLLY</sequence>
<evidence type="ECO:0000256" key="4">
    <source>
        <dbReference type="ARBA" id="ARBA00023157"/>
    </source>
</evidence>
<dbReference type="SUPFAM" id="SSF48452">
    <property type="entry name" value="TPR-like"/>
    <property type="match status" value="1"/>
</dbReference>
<evidence type="ECO:0000313" key="9">
    <source>
        <dbReference type="Proteomes" id="UP000652567"/>
    </source>
</evidence>
<dbReference type="CDD" id="cd02956">
    <property type="entry name" value="ybbN"/>
    <property type="match status" value="1"/>
</dbReference>
<dbReference type="Gene3D" id="1.25.40.10">
    <property type="entry name" value="Tetratricopeptide repeat domain"/>
    <property type="match status" value="2"/>
</dbReference>
<evidence type="ECO:0000256" key="2">
    <source>
        <dbReference type="ARBA" id="ARBA00022448"/>
    </source>
</evidence>
<evidence type="ECO:0000313" key="8">
    <source>
        <dbReference type="EMBL" id="MBE8717350.1"/>
    </source>
</evidence>
<name>A0A928V523_9GAMM</name>
<proteinExistence type="inferred from homology"/>
<dbReference type="GO" id="GO:0015035">
    <property type="term" value="F:protein-disulfide reductase activity"/>
    <property type="evidence" value="ECO:0007669"/>
    <property type="project" value="UniProtKB-UniRule"/>
</dbReference>
<dbReference type="PRINTS" id="PR00421">
    <property type="entry name" value="THIOREDOXIN"/>
</dbReference>
<comment type="caution">
    <text evidence="8">The sequence shown here is derived from an EMBL/GenBank/DDBJ whole genome shotgun (WGS) entry which is preliminary data.</text>
</comment>
<dbReference type="PANTHER" id="PTHR45663:SF11">
    <property type="entry name" value="GEO12009P1"/>
    <property type="match status" value="1"/>
</dbReference>
<dbReference type="Pfam" id="PF00085">
    <property type="entry name" value="Thioredoxin"/>
    <property type="match status" value="1"/>
</dbReference>
<dbReference type="InterPro" id="IPR011990">
    <property type="entry name" value="TPR-like_helical_dom_sf"/>
</dbReference>
<dbReference type="RefSeq" id="WP_193909143.1">
    <property type="nucleotide sequence ID" value="NZ_PRDL01000001.1"/>
</dbReference>
<comment type="similarity">
    <text evidence="1">Belongs to the thioredoxin family.</text>
</comment>
<dbReference type="PROSITE" id="PS51352">
    <property type="entry name" value="THIOREDOXIN_2"/>
    <property type="match status" value="1"/>
</dbReference>
<dbReference type="Pfam" id="PF14559">
    <property type="entry name" value="TPR_19"/>
    <property type="match status" value="1"/>
</dbReference>
<keyword evidence="4" id="KW-1015">Disulfide bond</keyword>
<dbReference type="NCBIfam" id="TIGR01068">
    <property type="entry name" value="thioredoxin"/>
    <property type="match status" value="1"/>
</dbReference>
<dbReference type="Proteomes" id="UP000652567">
    <property type="component" value="Unassembled WGS sequence"/>
</dbReference>
<dbReference type="AlphaFoldDB" id="A0A928V523"/>
<dbReference type="EMBL" id="PRDL01000001">
    <property type="protein sequence ID" value="MBE8717350.1"/>
    <property type="molecule type" value="Genomic_DNA"/>
</dbReference>
<evidence type="ECO:0000259" key="7">
    <source>
        <dbReference type="PROSITE" id="PS51352"/>
    </source>
</evidence>
<dbReference type="SUPFAM" id="SSF52833">
    <property type="entry name" value="Thioredoxin-like"/>
    <property type="match status" value="1"/>
</dbReference>
<keyword evidence="2" id="KW-0813">Transport</keyword>
<gene>
    <name evidence="8" type="primary">trxA</name>
    <name evidence="8" type="ORF">C4F51_09135</name>
</gene>
<accession>A0A928V523</accession>
<evidence type="ECO:0000256" key="3">
    <source>
        <dbReference type="ARBA" id="ARBA00022982"/>
    </source>
</evidence>
<protein>
    <recommendedName>
        <fullName evidence="6">Thioredoxin</fullName>
    </recommendedName>
</protein>
<feature type="domain" description="Thioredoxin" evidence="7">
    <location>
        <begin position="1"/>
        <end position="110"/>
    </location>
</feature>
<dbReference type="InterPro" id="IPR036249">
    <property type="entry name" value="Thioredoxin-like_sf"/>
</dbReference>
<dbReference type="GO" id="GO:0005737">
    <property type="term" value="C:cytoplasm"/>
    <property type="evidence" value="ECO:0007669"/>
    <property type="project" value="TreeGrafter"/>
</dbReference>
<dbReference type="InterPro" id="IPR005746">
    <property type="entry name" value="Thioredoxin"/>
</dbReference>
<dbReference type="PANTHER" id="PTHR45663">
    <property type="entry name" value="GEO12009P1"/>
    <property type="match status" value="1"/>
</dbReference>
<evidence type="ECO:0000256" key="1">
    <source>
        <dbReference type="ARBA" id="ARBA00008987"/>
    </source>
</evidence>
<evidence type="ECO:0000256" key="6">
    <source>
        <dbReference type="NCBIfam" id="TIGR01068"/>
    </source>
</evidence>
<dbReference type="InterPro" id="IPR013766">
    <property type="entry name" value="Thioredoxin_domain"/>
</dbReference>
<keyword evidence="9" id="KW-1185">Reference proteome</keyword>
<keyword evidence="5" id="KW-0676">Redox-active center</keyword>
<reference evidence="8" key="1">
    <citation type="submission" date="2018-07" db="EMBL/GenBank/DDBJ databases">
        <title>Genome assembly of strain Ka43.</title>
        <authorList>
            <person name="Kukolya J."/>
            <person name="Nagy I."/>
            <person name="Horvath B."/>
            <person name="Toth A."/>
        </authorList>
    </citation>
    <scope>NUCLEOTIDE SEQUENCE</scope>
    <source>
        <strain evidence="8">KB43</strain>
    </source>
</reference>
<dbReference type="GO" id="GO:0006950">
    <property type="term" value="P:response to stress"/>
    <property type="evidence" value="ECO:0007669"/>
    <property type="project" value="UniProtKB-ARBA"/>
</dbReference>
<keyword evidence="3" id="KW-0249">Electron transport</keyword>
<dbReference type="Pfam" id="PF14561">
    <property type="entry name" value="TPR_20"/>
    <property type="match status" value="1"/>
</dbReference>
<evidence type="ECO:0000256" key="5">
    <source>
        <dbReference type="ARBA" id="ARBA00023284"/>
    </source>
</evidence>